<evidence type="ECO:0000313" key="3">
    <source>
        <dbReference type="Proteomes" id="UP000231019"/>
    </source>
</evidence>
<comment type="caution">
    <text evidence="2">The sequence shown here is derived from an EMBL/GenBank/DDBJ whole genome shotgun (WGS) entry which is preliminary data.</text>
</comment>
<dbReference type="EMBL" id="PFFQ01000013">
    <property type="protein sequence ID" value="PIW18311.1"/>
    <property type="molecule type" value="Genomic_DNA"/>
</dbReference>
<dbReference type="AlphaFoldDB" id="A0A2M7G906"/>
<accession>A0A2M7G906</accession>
<reference evidence="2 3" key="1">
    <citation type="submission" date="2017-09" db="EMBL/GenBank/DDBJ databases">
        <title>Depth-based differentiation of microbial function through sediment-hosted aquifers and enrichment of novel symbionts in the deep terrestrial subsurface.</title>
        <authorList>
            <person name="Probst A.J."/>
            <person name="Ladd B."/>
            <person name="Jarett J.K."/>
            <person name="Geller-Mcgrath D.E."/>
            <person name="Sieber C.M."/>
            <person name="Emerson J.B."/>
            <person name="Anantharaman K."/>
            <person name="Thomas B.C."/>
            <person name="Malmstrom R."/>
            <person name="Stieglmeier M."/>
            <person name="Klingl A."/>
            <person name="Woyke T."/>
            <person name="Ryan C.M."/>
            <person name="Banfield J.F."/>
        </authorList>
    </citation>
    <scope>NUCLEOTIDE SEQUENCE [LARGE SCALE GENOMIC DNA]</scope>
    <source>
        <strain evidence="2">CG17_big_fil_post_rev_8_21_14_2_50_48_46</strain>
    </source>
</reference>
<sequence length="69" mass="8216">MEAPHDPVRARLTEFLFKEQTPDDCAERQRDQGWKKQLQRQDQLPALQKLDKMLRPTQSKAPKRHFCTV</sequence>
<feature type="region of interest" description="Disordered" evidence="1">
    <location>
        <begin position="20"/>
        <end position="42"/>
    </location>
</feature>
<protein>
    <submittedName>
        <fullName evidence="2">Uncharacterized protein</fullName>
    </submittedName>
</protein>
<proteinExistence type="predicted"/>
<evidence type="ECO:0000256" key="1">
    <source>
        <dbReference type="SAM" id="MobiDB-lite"/>
    </source>
</evidence>
<name>A0A2M7G906_9BACT</name>
<evidence type="ECO:0000313" key="2">
    <source>
        <dbReference type="EMBL" id="PIW18311.1"/>
    </source>
</evidence>
<dbReference type="Proteomes" id="UP000231019">
    <property type="component" value="Unassembled WGS sequence"/>
</dbReference>
<organism evidence="2 3">
    <name type="scientific">bacterium (Candidatus Blackallbacteria) CG17_big_fil_post_rev_8_21_14_2_50_48_46</name>
    <dbReference type="NCBI Taxonomy" id="2014261"/>
    <lineage>
        <taxon>Bacteria</taxon>
        <taxon>Candidatus Blackallbacteria</taxon>
    </lineage>
</organism>
<feature type="compositionally biased region" description="Basic and acidic residues" evidence="1">
    <location>
        <begin position="20"/>
        <end position="34"/>
    </location>
</feature>
<gene>
    <name evidence="2" type="ORF">COW36_05960</name>
</gene>